<dbReference type="Gene3D" id="3.30.1240.10">
    <property type="match status" value="1"/>
</dbReference>
<dbReference type="SFLD" id="SFLDS00003">
    <property type="entry name" value="Haloacid_Dehalogenase"/>
    <property type="match status" value="1"/>
</dbReference>
<dbReference type="KEGG" id="acel:acsn021_32210"/>
<dbReference type="PROSITE" id="PS01229">
    <property type="entry name" value="COF_2"/>
    <property type="match status" value="1"/>
</dbReference>
<dbReference type="InterPro" id="IPR036412">
    <property type="entry name" value="HAD-like_sf"/>
</dbReference>
<dbReference type="GO" id="GO:0000287">
    <property type="term" value="F:magnesium ion binding"/>
    <property type="evidence" value="ECO:0007669"/>
    <property type="project" value="TreeGrafter"/>
</dbReference>
<dbReference type="RefSeq" id="WP_184093436.1">
    <property type="nucleotide sequence ID" value="NZ_AP023367.1"/>
</dbReference>
<dbReference type="PANTHER" id="PTHR10000:SF8">
    <property type="entry name" value="HAD SUPERFAMILY HYDROLASE-LIKE, TYPE 3"/>
    <property type="match status" value="1"/>
</dbReference>
<dbReference type="CDD" id="cd07516">
    <property type="entry name" value="HAD_Pase"/>
    <property type="match status" value="1"/>
</dbReference>
<dbReference type="SFLD" id="SFLDG01140">
    <property type="entry name" value="C2.B:_Phosphomannomutase_and_P"/>
    <property type="match status" value="1"/>
</dbReference>
<accession>A0A6S6R8J4</accession>
<dbReference type="InterPro" id="IPR023214">
    <property type="entry name" value="HAD_sf"/>
</dbReference>
<dbReference type="GO" id="GO:0005829">
    <property type="term" value="C:cytosol"/>
    <property type="evidence" value="ECO:0007669"/>
    <property type="project" value="TreeGrafter"/>
</dbReference>
<proteinExistence type="predicted"/>
<dbReference type="SFLD" id="SFLDG01144">
    <property type="entry name" value="C2.B.4:_PGP_Like"/>
    <property type="match status" value="1"/>
</dbReference>
<dbReference type="GO" id="GO:0016791">
    <property type="term" value="F:phosphatase activity"/>
    <property type="evidence" value="ECO:0007669"/>
    <property type="project" value="UniProtKB-ARBA"/>
</dbReference>
<dbReference type="Gene3D" id="3.40.50.1000">
    <property type="entry name" value="HAD superfamily/HAD-like"/>
    <property type="match status" value="1"/>
</dbReference>
<dbReference type="EMBL" id="AP023367">
    <property type="protein sequence ID" value="BCJ95652.1"/>
    <property type="molecule type" value="Genomic_DNA"/>
</dbReference>
<evidence type="ECO:0000313" key="2">
    <source>
        <dbReference type="Proteomes" id="UP000515561"/>
    </source>
</evidence>
<dbReference type="Proteomes" id="UP000515561">
    <property type="component" value="Chromosome"/>
</dbReference>
<dbReference type="NCBIfam" id="TIGR01484">
    <property type="entry name" value="HAD-SF-IIB"/>
    <property type="match status" value="1"/>
</dbReference>
<name>A0A6S6R8J4_9FIRM</name>
<gene>
    <name evidence="1" type="ORF">acsn021_32210</name>
</gene>
<dbReference type="InterPro" id="IPR000150">
    <property type="entry name" value="Cof"/>
</dbReference>
<dbReference type="SUPFAM" id="SSF56784">
    <property type="entry name" value="HAD-like"/>
    <property type="match status" value="1"/>
</dbReference>
<keyword evidence="2" id="KW-1185">Reference proteome</keyword>
<dbReference type="AlphaFoldDB" id="A0A6S6R8J4"/>
<dbReference type="InterPro" id="IPR006379">
    <property type="entry name" value="HAD-SF_hydro_IIB"/>
</dbReference>
<reference evidence="1 2" key="1">
    <citation type="journal article" date="2016" name="Int. J. Syst. Evol. Microbiol.">
        <title>Descriptions of Anaerotaenia torta gen. nov., sp. nov. and Anaerocolumna cellulosilytica gen. nov., sp. nov. isolated from a methanogenic reactor of cattle waste.</title>
        <authorList>
            <person name="Uek A."/>
            <person name="Ohtaki Y."/>
            <person name="Kaku N."/>
            <person name="Ueki K."/>
        </authorList>
    </citation>
    <scope>NUCLEOTIDE SEQUENCE [LARGE SCALE GENOMIC DNA]</scope>
    <source>
        <strain evidence="1 2">SN021</strain>
    </source>
</reference>
<evidence type="ECO:0000313" key="1">
    <source>
        <dbReference type="EMBL" id="BCJ95652.1"/>
    </source>
</evidence>
<protein>
    <submittedName>
        <fullName evidence="1">Haloacid dehalogenase</fullName>
    </submittedName>
</protein>
<organism evidence="1 2">
    <name type="scientific">Anaerocolumna cellulosilytica</name>
    <dbReference type="NCBI Taxonomy" id="433286"/>
    <lineage>
        <taxon>Bacteria</taxon>
        <taxon>Bacillati</taxon>
        <taxon>Bacillota</taxon>
        <taxon>Clostridia</taxon>
        <taxon>Lachnospirales</taxon>
        <taxon>Lachnospiraceae</taxon>
        <taxon>Anaerocolumna</taxon>
    </lineage>
</organism>
<dbReference type="PRINTS" id="PR00119">
    <property type="entry name" value="CATATPASE"/>
</dbReference>
<sequence>MAYEILVLDIDGTLTNSKKEITKQTEDAIMAIQERGHIVVLASGRPTPGIVPLAKKLRLSEYNGYILSYNGAKIINCKSGEVIYQKVLPKDIIPQLHAAALKHSVGIISYENDCVITDMEIDEYMDKEARLNGIAIRKIENFSTYITFDVNKCLMTGHGHVLEKIEPEMKKEFGHLLNIYRSEPFFLEIMPHNIDKAHSLSKLLEHLGLSKEQMISCGDGFNDLSMIQYAGMGVAMSNAQEIVKESADYITLSNDEDGVAHVIEKFILNV</sequence>
<dbReference type="Pfam" id="PF08282">
    <property type="entry name" value="Hydrolase_3"/>
    <property type="match status" value="1"/>
</dbReference>
<dbReference type="PANTHER" id="PTHR10000">
    <property type="entry name" value="PHOSPHOSERINE PHOSPHATASE"/>
    <property type="match status" value="1"/>
</dbReference>
<dbReference type="NCBIfam" id="TIGR00099">
    <property type="entry name" value="Cof-subfamily"/>
    <property type="match status" value="1"/>
</dbReference>